<keyword evidence="1" id="KW-0732">Signal</keyword>
<proteinExistence type="predicted"/>
<name>A0A5C6AL90_9BACT</name>
<dbReference type="OrthoDB" id="9880722at2"/>
<dbReference type="EMBL" id="SJPN01000005">
    <property type="protein sequence ID" value="TWU00783.1"/>
    <property type="molecule type" value="Genomic_DNA"/>
</dbReference>
<dbReference type="Proteomes" id="UP000320176">
    <property type="component" value="Unassembled WGS sequence"/>
</dbReference>
<feature type="signal peptide" evidence="1">
    <location>
        <begin position="1"/>
        <end position="25"/>
    </location>
</feature>
<evidence type="ECO:0000313" key="3">
    <source>
        <dbReference type="Proteomes" id="UP000320176"/>
    </source>
</evidence>
<dbReference type="AlphaFoldDB" id="A0A5C6AL90"/>
<accession>A0A5C6AL90</accession>
<comment type="caution">
    <text evidence="2">The sequence shown here is derived from an EMBL/GenBank/DDBJ whole genome shotgun (WGS) entry which is preliminary data.</text>
</comment>
<evidence type="ECO:0008006" key="4">
    <source>
        <dbReference type="Google" id="ProtNLM"/>
    </source>
</evidence>
<gene>
    <name evidence="2" type="ORF">Pla52n_41520</name>
</gene>
<protein>
    <recommendedName>
        <fullName evidence="4">PEP-CTERM protein-sorting domain-containing protein</fullName>
    </recommendedName>
</protein>
<dbReference type="RefSeq" id="WP_146521341.1">
    <property type="nucleotide sequence ID" value="NZ_CP151726.1"/>
</dbReference>
<evidence type="ECO:0000313" key="2">
    <source>
        <dbReference type="EMBL" id="TWU00783.1"/>
    </source>
</evidence>
<keyword evidence="3" id="KW-1185">Reference proteome</keyword>
<feature type="chain" id="PRO_5022772517" description="PEP-CTERM protein-sorting domain-containing protein" evidence="1">
    <location>
        <begin position="26"/>
        <end position="224"/>
    </location>
</feature>
<evidence type="ECO:0000256" key="1">
    <source>
        <dbReference type="SAM" id="SignalP"/>
    </source>
</evidence>
<sequence precursor="true">MFKHKFPLHALFAVAIFSLSAEANAALLTTLDFTDTNWTTTLSGSGDANNLSTATATTIMADKSSGSGAAQILVELTGSISTLGFQDITVGFDGAAEGLEWDANFANPINSSDGFRIFGSGVEINGNSLNDLTGTTIETDFENGPTTFPNVNFDADFTFDSSVDNSSITSMTFILRINANPETLSVANVQIFGNPISSTVPEPSSLAVAIGLIGCTCMMRRRKN</sequence>
<reference evidence="2 3" key="1">
    <citation type="submission" date="2019-02" db="EMBL/GenBank/DDBJ databases">
        <title>Deep-cultivation of Planctomycetes and their phenomic and genomic characterization uncovers novel biology.</title>
        <authorList>
            <person name="Wiegand S."/>
            <person name="Jogler M."/>
            <person name="Boedeker C."/>
            <person name="Pinto D."/>
            <person name="Vollmers J."/>
            <person name="Rivas-Marin E."/>
            <person name="Kohn T."/>
            <person name="Peeters S.H."/>
            <person name="Heuer A."/>
            <person name="Rast P."/>
            <person name="Oberbeckmann S."/>
            <person name="Bunk B."/>
            <person name="Jeske O."/>
            <person name="Meyerdierks A."/>
            <person name="Storesund J.E."/>
            <person name="Kallscheuer N."/>
            <person name="Luecker S."/>
            <person name="Lage O.M."/>
            <person name="Pohl T."/>
            <person name="Merkel B.J."/>
            <person name="Hornburger P."/>
            <person name="Mueller R.-W."/>
            <person name="Bruemmer F."/>
            <person name="Labrenz M."/>
            <person name="Spormann A.M."/>
            <person name="Op Den Camp H."/>
            <person name="Overmann J."/>
            <person name="Amann R."/>
            <person name="Jetten M.S.M."/>
            <person name="Mascher T."/>
            <person name="Medema M.H."/>
            <person name="Devos D.P."/>
            <person name="Kaster A.-K."/>
            <person name="Ovreas L."/>
            <person name="Rohde M."/>
            <person name="Galperin M.Y."/>
            <person name="Jogler C."/>
        </authorList>
    </citation>
    <scope>NUCLEOTIDE SEQUENCE [LARGE SCALE GENOMIC DNA]</scope>
    <source>
        <strain evidence="2 3">Pla52n</strain>
    </source>
</reference>
<organism evidence="2 3">
    <name type="scientific">Stieleria varia</name>
    <dbReference type="NCBI Taxonomy" id="2528005"/>
    <lineage>
        <taxon>Bacteria</taxon>
        <taxon>Pseudomonadati</taxon>
        <taxon>Planctomycetota</taxon>
        <taxon>Planctomycetia</taxon>
        <taxon>Pirellulales</taxon>
        <taxon>Pirellulaceae</taxon>
        <taxon>Stieleria</taxon>
    </lineage>
</organism>